<dbReference type="PANTHER" id="PTHR33886">
    <property type="entry name" value="UNSATURATED RHAMNOGALACTURONAN HYDROLASE (EUROFUNG)"/>
    <property type="match status" value="1"/>
</dbReference>
<reference evidence="4" key="1">
    <citation type="submission" date="2015-07" db="EMBL/GenBank/DDBJ databases">
        <title>Genome sequencing of Sunxiuqinia dokdonensis strain SK.</title>
        <authorList>
            <person name="Ahn S."/>
            <person name="Kim B.-C."/>
        </authorList>
    </citation>
    <scope>NUCLEOTIDE SEQUENCE [LARGE SCALE GENOMIC DNA]</scope>
    <source>
        <strain evidence="4">SK</strain>
    </source>
</reference>
<dbReference type="Proteomes" id="UP000036958">
    <property type="component" value="Unassembled WGS sequence"/>
</dbReference>
<dbReference type="GO" id="GO:0005975">
    <property type="term" value="P:carbohydrate metabolic process"/>
    <property type="evidence" value="ECO:0007669"/>
    <property type="project" value="InterPro"/>
</dbReference>
<dbReference type="AlphaFoldDB" id="A0A0L8V3K2"/>
<evidence type="ECO:0000256" key="1">
    <source>
        <dbReference type="ARBA" id="ARBA00022801"/>
    </source>
</evidence>
<evidence type="ECO:0000313" key="3">
    <source>
        <dbReference type="EMBL" id="KOH43006.1"/>
    </source>
</evidence>
<dbReference type="STRING" id="1409788.NC99_42220"/>
<dbReference type="InterPro" id="IPR052043">
    <property type="entry name" value="PolySaccharide_Degr_Enz"/>
</dbReference>
<dbReference type="Pfam" id="PF07470">
    <property type="entry name" value="Glyco_hydro_88"/>
    <property type="match status" value="1"/>
</dbReference>
<keyword evidence="4" id="KW-1185">Reference proteome</keyword>
<dbReference type="EMBL" id="LGIA01000205">
    <property type="protein sequence ID" value="KOH43006.1"/>
    <property type="molecule type" value="Genomic_DNA"/>
</dbReference>
<organism evidence="3 4">
    <name type="scientific">Sunxiuqinia dokdonensis</name>
    <dbReference type="NCBI Taxonomy" id="1409788"/>
    <lineage>
        <taxon>Bacteria</taxon>
        <taxon>Pseudomonadati</taxon>
        <taxon>Bacteroidota</taxon>
        <taxon>Bacteroidia</taxon>
        <taxon>Marinilabiliales</taxon>
        <taxon>Prolixibacteraceae</taxon>
        <taxon>Sunxiuqinia</taxon>
    </lineage>
</organism>
<evidence type="ECO:0008006" key="5">
    <source>
        <dbReference type="Google" id="ProtNLM"/>
    </source>
</evidence>
<feature type="signal peptide" evidence="2">
    <location>
        <begin position="1"/>
        <end position="25"/>
    </location>
</feature>
<dbReference type="PANTHER" id="PTHR33886:SF8">
    <property type="entry name" value="UNSATURATED RHAMNOGALACTURONAN HYDROLASE (EUROFUNG)"/>
    <property type="match status" value="1"/>
</dbReference>
<comment type="caution">
    <text evidence="3">The sequence shown here is derived from an EMBL/GenBank/DDBJ whole genome shotgun (WGS) entry which is preliminary data.</text>
</comment>
<accession>A0A0L8V3K2</accession>
<protein>
    <recommendedName>
        <fullName evidence="5">Glycosyl hydrolase family 88</fullName>
    </recommendedName>
</protein>
<dbReference type="InterPro" id="IPR012341">
    <property type="entry name" value="6hp_glycosidase-like_sf"/>
</dbReference>
<dbReference type="PATRIC" id="fig|1409788.3.peg.4311"/>
<dbReference type="SUPFAM" id="SSF48208">
    <property type="entry name" value="Six-hairpin glycosidases"/>
    <property type="match status" value="1"/>
</dbReference>
<dbReference type="Gene3D" id="1.50.10.10">
    <property type="match status" value="1"/>
</dbReference>
<dbReference type="InterPro" id="IPR008928">
    <property type="entry name" value="6-hairpin_glycosidase_sf"/>
</dbReference>
<evidence type="ECO:0000256" key="2">
    <source>
        <dbReference type="SAM" id="SignalP"/>
    </source>
</evidence>
<dbReference type="RefSeq" id="WP_204375066.1">
    <property type="nucleotide sequence ID" value="NZ_LGIA01000205.1"/>
</dbReference>
<keyword evidence="1" id="KW-0378">Hydrolase</keyword>
<evidence type="ECO:0000313" key="4">
    <source>
        <dbReference type="Proteomes" id="UP000036958"/>
    </source>
</evidence>
<dbReference type="InterPro" id="IPR010905">
    <property type="entry name" value="Glyco_hydro_88"/>
</dbReference>
<proteinExistence type="predicted"/>
<sequence>MNLMKLKRTYLFFVLIGLVFSQCTASKKAEESAESPSGLEMAKRMADSEMVHFPKASTVDFNPEGKWSYTPGLVSMAMMEIHAATGDDKYYEYAKGYADQFINEEGVVTQYKRSDFNIDNINSGKFLFDLYEKTGDERYKKAIFQLRDQLNDHPRTSEGGFWHKQRYPHQMWLDGLYMGAPFYAEFGKTFGEPSAFDDVVNQFVTVHKHTYDPETGLNYHAWDESREQRWSDPETGQSPHFWGRAMGWYAMALVDVLDYIPSDHPGREDVMDILKEVAAGIKKFQDEETGLWYQVLDQGDREGNYLESSVSSMFTYTLLKATRLNYIDQQYRAVAERAYDGMLKNFIKENENGTISLTDVCSVAGLGGDPYRDGSYEYYISEPVRDNDPKGVGPFILASLEMNK</sequence>
<gene>
    <name evidence="3" type="ORF">NC99_42220</name>
</gene>
<keyword evidence="2" id="KW-0732">Signal</keyword>
<name>A0A0L8V3K2_9BACT</name>
<dbReference type="GO" id="GO:0016787">
    <property type="term" value="F:hydrolase activity"/>
    <property type="evidence" value="ECO:0007669"/>
    <property type="project" value="UniProtKB-KW"/>
</dbReference>
<feature type="chain" id="PRO_5005591359" description="Glycosyl hydrolase family 88" evidence="2">
    <location>
        <begin position="26"/>
        <end position="404"/>
    </location>
</feature>